<keyword evidence="4" id="KW-0808">Transferase</keyword>
<dbReference type="CAZy" id="GT4">
    <property type="family name" value="Glycosyltransferase Family 4"/>
</dbReference>
<dbReference type="EMBL" id="KJ778786">
    <property type="protein sequence ID" value="AIG62608.1"/>
    <property type="molecule type" value="Genomic_DNA"/>
</dbReference>
<dbReference type="CDD" id="cd03801">
    <property type="entry name" value="GT4_PimA-like"/>
    <property type="match status" value="1"/>
</dbReference>
<accession>D7PDX5</accession>
<dbReference type="EMBL" id="GU299795">
    <property type="protein sequence ID" value="ADC54968.1"/>
    <property type="molecule type" value="Genomic_DNA"/>
</dbReference>
<reference evidence="4" key="2">
    <citation type="journal article" date="2016" name="PLoS ONE">
        <title>Comparison of O-Antigen Gene Clusters of All O-Serogroups of Escherichia coli and Proposal for Adopting a New Nomenclature for O-Typing.</title>
        <authorList>
            <person name="DebRoy C."/>
            <person name="Fratamico P.M."/>
            <person name="Yan X."/>
            <person name="Baranzoni G."/>
            <person name="Liu Y."/>
            <person name="Needleman D.S."/>
            <person name="Tebbs R."/>
            <person name="O'Connell C.D."/>
            <person name="Allred A."/>
            <person name="Swimley M."/>
            <person name="Mwangi M."/>
            <person name="Kapur V."/>
            <person name="Raygoza Garay J.A."/>
            <person name="Roberts E.L."/>
            <person name="Katani R."/>
        </authorList>
    </citation>
    <scope>NUCLEOTIDE SEQUENCE</scope>
    <source>
        <strain evidence="4">E 3b</strain>
    </source>
</reference>
<dbReference type="GO" id="GO:0016757">
    <property type="term" value="F:glycosyltransferase activity"/>
    <property type="evidence" value="ECO:0007669"/>
    <property type="project" value="InterPro"/>
</dbReference>
<evidence type="ECO:0000313" key="3">
    <source>
        <dbReference type="EMBL" id="ADC54968.1"/>
    </source>
</evidence>
<dbReference type="PANTHER" id="PTHR45947">
    <property type="entry name" value="SULFOQUINOVOSYL TRANSFERASE SQD2"/>
    <property type="match status" value="1"/>
</dbReference>
<dbReference type="Pfam" id="PF13439">
    <property type="entry name" value="Glyco_transf_4"/>
    <property type="match status" value="1"/>
</dbReference>
<dbReference type="RefSeq" id="WP_227303309.1">
    <property type="nucleotide sequence ID" value="NZ_AP027537.1"/>
</dbReference>
<evidence type="ECO:0000259" key="2">
    <source>
        <dbReference type="Pfam" id="PF13439"/>
    </source>
</evidence>
<dbReference type="PANTHER" id="PTHR45947:SF3">
    <property type="entry name" value="SULFOQUINOVOSYL TRANSFERASE SQD2"/>
    <property type="match status" value="1"/>
</dbReference>
<proteinExistence type="predicted"/>
<dbReference type="InterPro" id="IPR001296">
    <property type="entry name" value="Glyco_trans_1"/>
</dbReference>
<protein>
    <submittedName>
        <fullName evidence="4">Glycosyl transferase</fullName>
    </submittedName>
    <submittedName>
        <fullName evidence="3">WekY</fullName>
    </submittedName>
</protein>
<dbReference type="Pfam" id="PF00534">
    <property type="entry name" value="Glycos_transf_1"/>
    <property type="match status" value="1"/>
</dbReference>
<sequence length="362" mass="41662">MKNNKIGILISKIQNLGPVNVVRGLIKENKKYAFTVFCLTNSVDKNIYDELCCLGAKIVLIPDGTWFSKILFVRNFLKEHPHNILHSHGITADMFSYFLNGVKISTIHNRLDEDYIPLFGAVKGNAIYYLHRFILRRFNHIVACSAAVQSKLKQSKVKTKITTIQNGIDITRFKTLDSDKKKLLREKHGFDSEKRIFIYCGSLSLRKNIAYLLEHLAIEKNDIFLILGDGELFRYCKDKYSKDLRYIFMGKVECPLEYYQLSDIFVSASLSEGLPLALLEAASTGCYLYVSDIEPHREIASLLGEENISMFKIKDGSYNYLQPKIKKADYNTLSDDKLYNISDKKMSNLYDKLFVSLLEQRH</sequence>
<dbReference type="SUPFAM" id="SSF53756">
    <property type="entry name" value="UDP-Glycosyltransferase/glycogen phosphorylase"/>
    <property type="match status" value="1"/>
</dbReference>
<reference evidence="3" key="1">
    <citation type="journal article" date="2010" name="J. Microbiol. Methods">
        <title>A multiplex PCR method to detect 14 Escherichia coli serogroups associated with urinary tract infections.</title>
        <authorList>
            <person name="Li D."/>
            <person name="Liu B."/>
            <person name="Chen M."/>
            <person name="Guo D."/>
            <person name="Guo X."/>
            <person name="Liu F."/>
            <person name="Feng L."/>
            <person name="Wang L."/>
        </authorList>
    </citation>
    <scope>NUCLEOTIDE SEQUENCE</scope>
    <source>
        <strain evidence="3">G1720</strain>
    </source>
</reference>
<feature type="domain" description="Glycosyltransferase subfamily 4-like N-terminal" evidence="2">
    <location>
        <begin position="22"/>
        <end position="172"/>
    </location>
</feature>
<name>D7PDX5_ECOLX</name>
<organism evidence="3">
    <name type="scientific">Escherichia coli</name>
    <dbReference type="NCBI Taxonomy" id="562"/>
    <lineage>
        <taxon>Bacteria</taxon>
        <taxon>Pseudomonadati</taxon>
        <taxon>Pseudomonadota</taxon>
        <taxon>Gammaproteobacteria</taxon>
        <taxon>Enterobacterales</taxon>
        <taxon>Enterobacteriaceae</taxon>
        <taxon>Escherichia</taxon>
    </lineage>
</organism>
<dbReference type="Gene3D" id="3.40.50.2000">
    <property type="entry name" value="Glycogen Phosphorylase B"/>
    <property type="match status" value="2"/>
</dbReference>
<dbReference type="InterPro" id="IPR050194">
    <property type="entry name" value="Glycosyltransferase_grp1"/>
</dbReference>
<evidence type="ECO:0000313" key="4">
    <source>
        <dbReference type="EMBL" id="AIG62608.1"/>
    </source>
</evidence>
<dbReference type="AlphaFoldDB" id="D7PDX5"/>
<evidence type="ECO:0000259" key="1">
    <source>
        <dbReference type="Pfam" id="PF00534"/>
    </source>
</evidence>
<dbReference type="InterPro" id="IPR028098">
    <property type="entry name" value="Glyco_trans_4-like_N"/>
</dbReference>
<feature type="domain" description="Glycosyl transferase family 1" evidence="1">
    <location>
        <begin position="182"/>
        <end position="300"/>
    </location>
</feature>
<gene>
    <name evidence="3" type="primary">wekY</name>
    <name evidence="4" type="synonym">epsD</name>
</gene>